<gene>
    <name evidence="1" type="ORF">AMTR_s00136p00083500</name>
</gene>
<dbReference type="Proteomes" id="UP000017836">
    <property type="component" value="Unassembled WGS sequence"/>
</dbReference>
<dbReference type="EMBL" id="KI397522">
    <property type="protein sequence ID" value="ERM94001.1"/>
    <property type="molecule type" value="Genomic_DNA"/>
</dbReference>
<dbReference type="AlphaFoldDB" id="W1NEW8"/>
<keyword evidence="2" id="KW-1185">Reference proteome</keyword>
<dbReference type="Gramene" id="ERM94001">
    <property type="protein sequence ID" value="ERM94001"/>
    <property type="gene ID" value="AMTR_s00136p00083500"/>
</dbReference>
<organism evidence="1 2">
    <name type="scientific">Amborella trichopoda</name>
    <dbReference type="NCBI Taxonomy" id="13333"/>
    <lineage>
        <taxon>Eukaryota</taxon>
        <taxon>Viridiplantae</taxon>
        <taxon>Streptophyta</taxon>
        <taxon>Embryophyta</taxon>
        <taxon>Tracheophyta</taxon>
        <taxon>Spermatophyta</taxon>
        <taxon>Magnoliopsida</taxon>
        <taxon>Amborellales</taxon>
        <taxon>Amborellaceae</taxon>
        <taxon>Amborella</taxon>
    </lineage>
</organism>
<reference evidence="2" key="1">
    <citation type="journal article" date="2013" name="Science">
        <title>The Amborella genome and the evolution of flowering plants.</title>
        <authorList>
            <consortium name="Amborella Genome Project"/>
        </authorList>
    </citation>
    <scope>NUCLEOTIDE SEQUENCE [LARGE SCALE GENOMIC DNA]</scope>
</reference>
<dbReference type="HOGENOM" id="CLU_2190665_0_0_1"/>
<evidence type="ECO:0000313" key="2">
    <source>
        <dbReference type="Proteomes" id="UP000017836"/>
    </source>
</evidence>
<protein>
    <submittedName>
        <fullName evidence="1">Uncharacterized protein</fullName>
    </submittedName>
</protein>
<sequence length="109" mass="11775">QLLSASLFLYGSLMQSIKPHSGLLILNLEGSYIGNCDHCSKTWLPPSWVFQAAKQIAGALASALCGHVLATHLDTSHLLSTLMARCLGGRSRRNGRLMFFNSAIGPYCP</sequence>
<proteinExistence type="predicted"/>
<name>W1NEW8_AMBTC</name>
<evidence type="ECO:0000313" key="1">
    <source>
        <dbReference type="EMBL" id="ERM94001.1"/>
    </source>
</evidence>
<feature type="non-terminal residue" evidence="1">
    <location>
        <position position="1"/>
    </location>
</feature>
<accession>W1NEW8</accession>